<organism evidence="1 2">
    <name type="scientific">Halobacillus trueperi</name>
    <dbReference type="NCBI Taxonomy" id="156205"/>
    <lineage>
        <taxon>Bacteria</taxon>
        <taxon>Bacillati</taxon>
        <taxon>Bacillota</taxon>
        <taxon>Bacilli</taxon>
        <taxon>Bacillales</taxon>
        <taxon>Bacillaceae</taxon>
        <taxon>Halobacillus</taxon>
    </lineage>
</organism>
<dbReference type="AlphaFoldDB" id="A0A3D8VE49"/>
<reference evidence="1 2" key="1">
    <citation type="submission" date="2018-08" db="EMBL/GenBank/DDBJ databases">
        <title>Genome sequence of strict halophilic Halobacillus trueperi SS1 isolated from Lunsu, a salty water body of North West Himalayas.</title>
        <authorList>
            <person name="Gupta S."/>
            <person name="Sharma P."/>
            <person name="Dev K."/>
            <person name="Baumler D."/>
            <person name="Sourirajan A."/>
        </authorList>
    </citation>
    <scope>NUCLEOTIDE SEQUENCE [LARGE SCALE GENOMIC DNA]</scope>
    <source>
        <strain evidence="1 2">SS1</strain>
    </source>
</reference>
<protein>
    <submittedName>
        <fullName evidence="1">Uncharacterized protein</fullName>
    </submittedName>
</protein>
<gene>
    <name evidence="1" type="ORF">DXT76_19050</name>
</gene>
<accession>A0A3D8VE49</accession>
<proteinExistence type="predicted"/>
<evidence type="ECO:0000313" key="2">
    <source>
        <dbReference type="Proteomes" id="UP000257032"/>
    </source>
</evidence>
<evidence type="ECO:0000313" key="1">
    <source>
        <dbReference type="EMBL" id="RDY67630.1"/>
    </source>
</evidence>
<dbReference type="Proteomes" id="UP000257032">
    <property type="component" value="Unassembled WGS sequence"/>
</dbReference>
<comment type="caution">
    <text evidence="1">The sequence shown here is derived from an EMBL/GenBank/DDBJ whole genome shotgun (WGS) entry which is preliminary data.</text>
</comment>
<dbReference type="EMBL" id="QTLC01000073">
    <property type="protein sequence ID" value="RDY67630.1"/>
    <property type="molecule type" value="Genomic_DNA"/>
</dbReference>
<sequence length="88" mass="10190">MKFSALQFNGTRVDISGQYSQRIDGSLILELDKRIPFREVCRLTRECISYLWIGRTGGGNWLVHKGPYTLKEQYGLIILSPDKEDRKL</sequence>
<name>A0A3D8VE49_9BACI</name>